<dbReference type="AlphaFoldDB" id="A0A1T5CL63"/>
<reference evidence="3" key="1">
    <citation type="submission" date="2017-02" db="EMBL/GenBank/DDBJ databases">
        <authorList>
            <person name="Varghese N."/>
            <person name="Submissions S."/>
        </authorList>
    </citation>
    <scope>NUCLEOTIDE SEQUENCE [LARGE SCALE GENOMIC DNA]</scope>
    <source>
        <strain evidence="3">UM2</strain>
    </source>
</reference>
<feature type="signal peptide" evidence="1">
    <location>
        <begin position="1"/>
        <end position="21"/>
    </location>
</feature>
<evidence type="ECO:0000313" key="2">
    <source>
        <dbReference type="EMBL" id="SKB60083.1"/>
    </source>
</evidence>
<keyword evidence="1" id="KW-0732">Signal</keyword>
<evidence type="ECO:0000256" key="1">
    <source>
        <dbReference type="SAM" id="SignalP"/>
    </source>
</evidence>
<dbReference type="STRING" id="439228.SAMN06295920_104124"/>
<dbReference type="InterPro" id="IPR018759">
    <property type="entry name" value="BBP2_2"/>
</dbReference>
<sequence length="420" mass="46630">MRIPQLLTVLSGTALCSAVQAQDIPPNVGVADRDRPAFDALGLRAGSLLIYPSVAGRTEYDDNVLATASGKRGDTIFTIEPEIRVRSDLPRHAFDVKAYYHRSFHAKLDTEDASEYGANGRGVIDVTRRTRIRLTGSAERNAENRSSLASFSGSRTRVKYDRFSGSAGLEQEVGDFVLLGKGEYRRIRYMDTIDPLGNPIDLSFRNLKVRTGTGQIAYRLRSGTSAFIRVQGEKRTYDLRPGDPGFDPITQTDRSSKGLKAEAGLGLELTSLIYGNIRLGYMKQNYADPKLRDVSGLSYGADILWNVTPLTSLKFTAERAVDETSSQITAGNLRSEFTADVDHELLRNLILSAGMRYARINPAGLSPKSREYEARLGARYLMPNRFMELRAGYAFEKRSSANPNIRFSSNNIFITLTIKR</sequence>
<proteinExistence type="predicted"/>
<name>A0A1T5CL63_9SPHN</name>
<feature type="chain" id="PRO_5013250654" description="Outer membrane beta-barrel protein" evidence="1">
    <location>
        <begin position="22"/>
        <end position="420"/>
    </location>
</feature>
<dbReference type="SUPFAM" id="SSF56935">
    <property type="entry name" value="Porins"/>
    <property type="match status" value="1"/>
</dbReference>
<dbReference type="OrthoDB" id="7398962at2"/>
<evidence type="ECO:0008006" key="4">
    <source>
        <dbReference type="Google" id="ProtNLM"/>
    </source>
</evidence>
<accession>A0A1T5CL63</accession>
<gene>
    <name evidence="2" type="ORF">SAMN06295920_104124</name>
</gene>
<protein>
    <recommendedName>
        <fullName evidence="4">Outer membrane beta-barrel protein</fullName>
    </recommendedName>
</protein>
<organism evidence="2 3">
    <name type="scientific">Rhizorhabdus histidinilytica</name>
    <dbReference type="NCBI Taxonomy" id="439228"/>
    <lineage>
        <taxon>Bacteria</taxon>
        <taxon>Pseudomonadati</taxon>
        <taxon>Pseudomonadota</taxon>
        <taxon>Alphaproteobacteria</taxon>
        <taxon>Sphingomonadales</taxon>
        <taxon>Sphingomonadaceae</taxon>
        <taxon>Rhizorhabdus</taxon>
    </lineage>
</organism>
<dbReference type="RefSeq" id="WP_079648038.1">
    <property type="nucleotide sequence ID" value="NZ_FUYM01000004.1"/>
</dbReference>
<dbReference type="Proteomes" id="UP000189818">
    <property type="component" value="Unassembled WGS sequence"/>
</dbReference>
<dbReference type="Pfam" id="PF10082">
    <property type="entry name" value="BBP2_2"/>
    <property type="match status" value="1"/>
</dbReference>
<evidence type="ECO:0000313" key="3">
    <source>
        <dbReference type="Proteomes" id="UP000189818"/>
    </source>
</evidence>
<dbReference type="EMBL" id="FUYM01000004">
    <property type="protein sequence ID" value="SKB60083.1"/>
    <property type="molecule type" value="Genomic_DNA"/>
</dbReference>
<keyword evidence="3" id="KW-1185">Reference proteome</keyword>